<dbReference type="PANTHER" id="PTHR42643:SF24">
    <property type="entry name" value="IONOTROPIC RECEPTOR 60A"/>
    <property type="match status" value="1"/>
</dbReference>
<evidence type="ECO:0000256" key="6">
    <source>
        <dbReference type="ARBA" id="ARBA00023136"/>
    </source>
</evidence>
<reference evidence="12 13" key="1">
    <citation type="submission" date="2015-12" db="EMBL/GenBank/DDBJ databases">
        <title>The genome of Folsomia candida.</title>
        <authorList>
            <person name="Faddeeva A."/>
            <person name="Derks M.F."/>
            <person name="Anvar Y."/>
            <person name="Smit S."/>
            <person name="Van Straalen N."/>
            <person name="Roelofs D."/>
        </authorList>
    </citation>
    <scope>NUCLEOTIDE SEQUENCE [LARGE SCALE GENOMIC DNA]</scope>
    <source>
        <strain evidence="12 13">VU population</strain>
        <tissue evidence="12">Whole body</tissue>
    </source>
</reference>
<dbReference type="AlphaFoldDB" id="A0A226CTV6"/>
<dbReference type="PANTHER" id="PTHR42643">
    <property type="entry name" value="IONOTROPIC RECEPTOR 20A-RELATED"/>
    <property type="match status" value="1"/>
</dbReference>
<evidence type="ECO:0000256" key="2">
    <source>
        <dbReference type="ARBA" id="ARBA00008685"/>
    </source>
</evidence>
<dbReference type="Proteomes" id="UP000198287">
    <property type="component" value="Unassembled WGS sequence"/>
</dbReference>
<keyword evidence="4 9" id="KW-0812">Transmembrane</keyword>
<keyword evidence="6 9" id="KW-0472">Membrane</keyword>
<dbReference type="Gene3D" id="3.40.190.10">
    <property type="entry name" value="Periplasmic binding protein-like II"/>
    <property type="match status" value="1"/>
</dbReference>
<dbReference type="GO" id="GO:0005886">
    <property type="term" value="C:plasma membrane"/>
    <property type="evidence" value="ECO:0007669"/>
    <property type="project" value="UniProtKB-SubCell"/>
</dbReference>
<evidence type="ECO:0000256" key="5">
    <source>
        <dbReference type="ARBA" id="ARBA00022989"/>
    </source>
</evidence>
<feature type="signal peptide" evidence="10">
    <location>
        <begin position="1"/>
        <end position="19"/>
    </location>
</feature>
<dbReference type="InterPro" id="IPR052192">
    <property type="entry name" value="Insect_Ionotropic_Sensory_Rcpt"/>
</dbReference>
<feature type="domain" description="Ionotropic glutamate receptor C-terminal" evidence="11">
    <location>
        <begin position="360"/>
        <end position="647"/>
    </location>
</feature>
<evidence type="ECO:0000259" key="11">
    <source>
        <dbReference type="Pfam" id="PF00060"/>
    </source>
</evidence>
<comment type="subcellular location">
    <subcellularLocation>
        <location evidence="1">Cell membrane</location>
        <topology evidence="1">Multi-pass membrane protein</topology>
    </subcellularLocation>
</comment>
<gene>
    <name evidence="12" type="ORF">Fcan01_28351</name>
</gene>
<feature type="transmembrane region" description="Helical" evidence="9">
    <location>
        <begin position="432"/>
        <end position="450"/>
    </location>
</feature>
<keyword evidence="3" id="KW-1003">Cell membrane</keyword>
<comment type="caution">
    <text evidence="12">The sequence shown here is derived from an EMBL/GenBank/DDBJ whole genome shotgun (WGS) entry which is preliminary data.</text>
</comment>
<keyword evidence="13" id="KW-1185">Reference proteome</keyword>
<dbReference type="Pfam" id="PF00060">
    <property type="entry name" value="Lig_chan"/>
    <property type="match status" value="1"/>
</dbReference>
<dbReference type="SUPFAM" id="SSF53850">
    <property type="entry name" value="Periplasmic binding protein-like II"/>
    <property type="match status" value="1"/>
</dbReference>
<feature type="chain" id="PRO_5013030923" evidence="10">
    <location>
        <begin position="20"/>
        <end position="690"/>
    </location>
</feature>
<keyword evidence="7 12" id="KW-0675">Receptor</keyword>
<dbReference type="GO" id="GO:0015276">
    <property type="term" value="F:ligand-gated monoatomic ion channel activity"/>
    <property type="evidence" value="ECO:0007669"/>
    <property type="project" value="InterPro"/>
</dbReference>
<evidence type="ECO:0000313" key="13">
    <source>
        <dbReference type="Proteomes" id="UP000198287"/>
    </source>
</evidence>
<dbReference type="Gene3D" id="1.10.287.70">
    <property type="match status" value="1"/>
</dbReference>
<keyword evidence="8" id="KW-0325">Glycoprotein</keyword>
<evidence type="ECO:0000256" key="3">
    <source>
        <dbReference type="ARBA" id="ARBA00022475"/>
    </source>
</evidence>
<comment type="similarity">
    <text evidence="2">Belongs to the glutamate-gated ion channel (TC 1.A.10.1) family.</text>
</comment>
<accession>A0A226CTV6</accession>
<keyword evidence="5 9" id="KW-1133">Transmembrane helix</keyword>
<evidence type="ECO:0000256" key="9">
    <source>
        <dbReference type="SAM" id="Phobius"/>
    </source>
</evidence>
<keyword evidence="10" id="KW-0732">Signal</keyword>
<name>A0A226CTV6_FOLCA</name>
<evidence type="ECO:0000256" key="7">
    <source>
        <dbReference type="ARBA" id="ARBA00023170"/>
    </source>
</evidence>
<dbReference type="OMA" id="FEHAFIL"/>
<dbReference type="InterPro" id="IPR001320">
    <property type="entry name" value="Iontro_rcpt_C"/>
</dbReference>
<sequence>MKSLTIISALLHFCNFALLQNVGASNSSRKIEVDGFLADLALSRYPHCALFFLRYEGNELGESLVGLVVQKLGGRMAYHNLVYFEKEKVVKNSTILFRKVKFHASLATFNRRSDVCKFVLVTVNEVNLEFFRIVKKTISPVYLPIVAKGVDPFVYLTLDPALLEPLLLSPALPARTKYKLGLSLDKNRDELVIRSVCFFCDAGRPVVLTLPVQSPPSFNYFPDYLLNFRGKMLRVVFPAVYGRMEATPPYDGINNAKRGMWKMLFHEFLMPKLNFSYNLFLATGKGSGLELPNGTWIGAIGDVVADRADIAIVVASTDKRLRVVSHTNSFFDISYLNFVTTEGTRIFSPAALLWSFDLLMWSLIAVSTLVAFLVFKLILRSMTVLGMDTGNEMGYARRGIVSQEKWGLQHQIFFVATSYLDQDCVMPTFSPLRCFVAFWLFFTLVITTVYRSKMVGLLAFPVLEKLPLTFEQLVKSDYEIGFVKHGDSAYNTLKASTDPVYVKLLNDMEIITGNGLECLERAVAKKYACIAYALATIFLKARNLSDSETRKLVFAPETTYNIFMGFVLEGGSIYQESFERWISWTRPFHLADIWEERDLYYTVRLPKRAWWLETNQTDKLEHSNFAESDDLTLKHISGAFYMLIGGLLICSAIFIQELLLAKGKLLFKFGAAANSHGDIVLFRTNNRFYA</sequence>
<organism evidence="12 13">
    <name type="scientific">Folsomia candida</name>
    <name type="common">Springtail</name>
    <dbReference type="NCBI Taxonomy" id="158441"/>
    <lineage>
        <taxon>Eukaryota</taxon>
        <taxon>Metazoa</taxon>
        <taxon>Ecdysozoa</taxon>
        <taxon>Arthropoda</taxon>
        <taxon>Hexapoda</taxon>
        <taxon>Collembola</taxon>
        <taxon>Entomobryomorpha</taxon>
        <taxon>Isotomoidea</taxon>
        <taxon>Isotomidae</taxon>
        <taxon>Proisotominae</taxon>
        <taxon>Folsomia</taxon>
    </lineage>
</organism>
<proteinExistence type="inferred from homology"/>
<feature type="transmembrane region" description="Helical" evidence="9">
    <location>
        <begin position="358"/>
        <end position="379"/>
    </location>
</feature>
<evidence type="ECO:0000256" key="10">
    <source>
        <dbReference type="SAM" id="SignalP"/>
    </source>
</evidence>
<dbReference type="EMBL" id="LNIX01000069">
    <property type="protein sequence ID" value="OXA36895.1"/>
    <property type="molecule type" value="Genomic_DNA"/>
</dbReference>
<evidence type="ECO:0000256" key="1">
    <source>
        <dbReference type="ARBA" id="ARBA00004651"/>
    </source>
</evidence>
<feature type="transmembrane region" description="Helical" evidence="9">
    <location>
        <begin position="639"/>
        <end position="660"/>
    </location>
</feature>
<dbReference type="OrthoDB" id="6506757at2759"/>
<evidence type="ECO:0000313" key="12">
    <source>
        <dbReference type="EMBL" id="OXA36895.1"/>
    </source>
</evidence>
<dbReference type="GO" id="GO:0050906">
    <property type="term" value="P:detection of stimulus involved in sensory perception"/>
    <property type="evidence" value="ECO:0007669"/>
    <property type="project" value="UniProtKB-ARBA"/>
</dbReference>
<evidence type="ECO:0000256" key="8">
    <source>
        <dbReference type="ARBA" id="ARBA00023180"/>
    </source>
</evidence>
<evidence type="ECO:0000256" key="4">
    <source>
        <dbReference type="ARBA" id="ARBA00022692"/>
    </source>
</evidence>
<protein>
    <submittedName>
        <fullName evidence="12">Glutamate receptor ionotropic, delta-2</fullName>
    </submittedName>
</protein>